<dbReference type="EMBL" id="HACM01007334">
    <property type="protein sequence ID" value="CRZ07776.1"/>
    <property type="molecule type" value="Transcribed_RNA"/>
</dbReference>
<reference evidence="2" key="1">
    <citation type="submission" date="2015-04" db="EMBL/GenBank/DDBJ databases">
        <title>The genome sequence of the plant pathogenic Rhizarian Plasmodiophora brassicae reveals insights in its biotrophic life cycle and the origin of chitin synthesis.</title>
        <authorList>
            <person name="Schwelm A."/>
            <person name="Fogelqvist J."/>
            <person name="Knaust A."/>
            <person name="Julke S."/>
            <person name="Lilja T."/>
            <person name="Dhandapani V."/>
            <person name="Bonilla-Rosso G."/>
            <person name="Karlsson M."/>
            <person name="Shevchenko A."/>
            <person name="Choi S.R."/>
            <person name="Kim H.G."/>
            <person name="Park J.Y."/>
            <person name="Lim Y.P."/>
            <person name="Ludwig-Muller J."/>
            <person name="Dixelius C."/>
        </authorList>
    </citation>
    <scope>NUCLEOTIDE SEQUENCE</scope>
    <source>
        <tissue evidence="2">Potato root galls</tissue>
    </source>
</reference>
<dbReference type="InterPro" id="IPR036770">
    <property type="entry name" value="Ankyrin_rpt-contain_sf"/>
</dbReference>
<keyword evidence="1" id="KW-0040">ANK repeat</keyword>
<dbReference type="AlphaFoldDB" id="A0A0H5R1I9"/>
<dbReference type="SUPFAM" id="SSF48403">
    <property type="entry name" value="Ankyrin repeat"/>
    <property type="match status" value="1"/>
</dbReference>
<dbReference type="InterPro" id="IPR002110">
    <property type="entry name" value="Ankyrin_rpt"/>
</dbReference>
<evidence type="ECO:0000256" key="1">
    <source>
        <dbReference type="PROSITE-ProRule" id="PRU00023"/>
    </source>
</evidence>
<dbReference type="Gene3D" id="1.25.40.20">
    <property type="entry name" value="Ankyrin repeat-containing domain"/>
    <property type="match status" value="1"/>
</dbReference>
<evidence type="ECO:0000313" key="2">
    <source>
        <dbReference type="EMBL" id="CRZ07782.1"/>
    </source>
</evidence>
<dbReference type="EMBL" id="HACM01007340">
    <property type="protein sequence ID" value="CRZ07782.1"/>
    <property type="molecule type" value="Transcribed_RNA"/>
</dbReference>
<dbReference type="PROSITE" id="PS50088">
    <property type="entry name" value="ANK_REPEAT"/>
    <property type="match status" value="1"/>
</dbReference>
<organism evidence="2">
    <name type="scientific">Spongospora subterranea</name>
    <dbReference type="NCBI Taxonomy" id="70186"/>
    <lineage>
        <taxon>Eukaryota</taxon>
        <taxon>Sar</taxon>
        <taxon>Rhizaria</taxon>
        <taxon>Endomyxa</taxon>
        <taxon>Phytomyxea</taxon>
        <taxon>Plasmodiophorida</taxon>
        <taxon>Plasmodiophoridae</taxon>
        <taxon>Spongospora</taxon>
    </lineage>
</organism>
<dbReference type="EMBL" id="HACM01007352">
    <property type="protein sequence ID" value="CRZ07794.1"/>
    <property type="molecule type" value="Transcribed_RNA"/>
</dbReference>
<dbReference type="EMBL" id="HACM01007338">
    <property type="protein sequence ID" value="CRZ07780.1"/>
    <property type="molecule type" value="Transcribed_RNA"/>
</dbReference>
<name>A0A0H5R1I9_9EUKA</name>
<feature type="repeat" description="ANK" evidence="1">
    <location>
        <begin position="68"/>
        <end position="100"/>
    </location>
</feature>
<proteinExistence type="predicted"/>
<dbReference type="EMBL" id="HACM01007331">
    <property type="protein sequence ID" value="CRZ07773.1"/>
    <property type="molecule type" value="Transcribed_RNA"/>
</dbReference>
<sequence>MECQRTRSIPCPSSPQQCDIPLRPIIIPLLNNHLCSLNRAPFQFQLFFVNLLCGVTIRNNVINHQDNNGRTPLHYAAYQGSVRVVKQLCIAHADVNALDRNGTTLCGRSLG</sequence>
<protein>
    <submittedName>
        <fullName evidence="2">Uncharacterized protein</fullName>
    </submittedName>
</protein>
<accession>A0A0H5R1I9</accession>
<dbReference type="PROSITE" id="PS50297">
    <property type="entry name" value="ANK_REP_REGION"/>
    <property type="match status" value="1"/>
</dbReference>
<dbReference type="Pfam" id="PF00023">
    <property type="entry name" value="Ank"/>
    <property type="match status" value="1"/>
</dbReference>
<dbReference type="EMBL" id="HACM01007353">
    <property type="protein sequence ID" value="CRZ07795.1"/>
    <property type="molecule type" value="Transcribed_RNA"/>
</dbReference>
<dbReference type="SMART" id="SM00248">
    <property type="entry name" value="ANK"/>
    <property type="match status" value="1"/>
</dbReference>